<evidence type="ECO:0000256" key="4">
    <source>
        <dbReference type="ARBA" id="ARBA00022840"/>
    </source>
</evidence>
<dbReference type="EC" id="2.7.1.165" evidence="6"/>
<feature type="non-terminal residue" evidence="6">
    <location>
        <position position="259"/>
    </location>
</feature>
<feature type="domain" description="MOFRL-associated" evidence="5">
    <location>
        <begin position="11"/>
        <end position="259"/>
    </location>
</feature>
<keyword evidence="4" id="KW-0067">ATP-binding</keyword>
<evidence type="ECO:0000256" key="3">
    <source>
        <dbReference type="ARBA" id="ARBA00022777"/>
    </source>
</evidence>
<dbReference type="GO" id="GO:0043798">
    <property type="term" value="F:glycerate 2-kinase activity"/>
    <property type="evidence" value="ECO:0007669"/>
    <property type="project" value="UniProtKB-EC"/>
</dbReference>
<dbReference type="AlphaFoldDB" id="A0A3B1DA13"/>
<dbReference type="PANTHER" id="PTHR12227:SF0">
    <property type="entry name" value="GLYCERATE KINASE"/>
    <property type="match status" value="1"/>
</dbReference>
<organism evidence="6">
    <name type="scientific">hydrothermal vent metagenome</name>
    <dbReference type="NCBI Taxonomy" id="652676"/>
    <lineage>
        <taxon>unclassified sequences</taxon>
        <taxon>metagenomes</taxon>
        <taxon>ecological metagenomes</taxon>
    </lineage>
</organism>
<dbReference type="GO" id="GO:0008887">
    <property type="term" value="F:glycerate kinase activity"/>
    <property type="evidence" value="ECO:0007669"/>
    <property type="project" value="InterPro"/>
</dbReference>
<name>A0A3B1DA13_9ZZZZ</name>
<reference evidence="6" key="1">
    <citation type="submission" date="2018-06" db="EMBL/GenBank/DDBJ databases">
        <authorList>
            <person name="Zhirakovskaya E."/>
        </authorList>
    </citation>
    <scope>NUCLEOTIDE SEQUENCE</scope>
</reference>
<dbReference type="FunFam" id="3.40.50.10180:FF:000001">
    <property type="entry name" value="Glycerate kinase"/>
    <property type="match status" value="1"/>
</dbReference>
<sequence length="259" mass="27793">MNSSVSPRSHARTIWQAGVQAVDSGKLIRDSICYSKGQLSIMGNHWRLSEIQNIVVVGGGKAGAGMAAAVEKVLGEEIVAQKVTGWVNVPEDCVHVDGALLQKIHLHAARPAGFNEPTEEGVQGTDQIFEMVSQLEEDDLCIVLLSGGGSALLPAPVKEISLNDKRDVTQQLMQAGATINELNIVRKQLSRIKGGGLAKAARNTQLVALIISDVIDDPLDIIASGPTVVDTSTPQEALDILKKFSTTRQFPQRVLKYLE</sequence>
<proteinExistence type="predicted"/>
<keyword evidence="1 6" id="KW-0808">Transferase</keyword>
<dbReference type="SUPFAM" id="SSF82544">
    <property type="entry name" value="GckA/TtuD-like"/>
    <property type="match status" value="1"/>
</dbReference>
<dbReference type="InterPro" id="IPR038614">
    <property type="entry name" value="GK_N_sf"/>
</dbReference>
<keyword evidence="3 6" id="KW-0418">Kinase</keyword>
<protein>
    <submittedName>
        <fullName evidence="6">D-glycerate 2-kinase</fullName>
        <ecNumber evidence="6">2.7.1.165</ecNumber>
    </submittedName>
</protein>
<dbReference type="PANTHER" id="PTHR12227">
    <property type="entry name" value="GLYCERATE KINASE"/>
    <property type="match status" value="1"/>
</dbReference>
<accession>A0A3B1DA13</accession>
<evidence type="ECO:0000256" key="1">
    <source>
        <dbReference type="ARBA" id="ARBA00022679"/>
    </source>
</evidence>
<dbReference type="InterPro" id="IPR039760">
    <property type="entry name" value="MOFRL_protein"/>
</dbReference>
<evidence type="ECO:0000259" key="5">
    <source>
        <dbReference type="Pfam" id="PF13660"/>
    </source>
</evidence>
<dbReference type="GO" id="GO:0005737">
    <property type="term" value="C:cytoplasm"/>
    <property type="evidence" value="ECO:0007669"/>
    <property type="project" value="TreeGrafter"/>
</dbReference>
<dbReference type="GO" id="GO:0005524">
    <property type="term" value="F:ATP binding"/>
    <property type="evidence" value="ECO:0007669"/>
    <property type="project" value="UniProtKB-KW"/>
</dbReference>
<dbReference type="InterPro" id="IPR025286">
    <property type="entry name" value="MOFRL_assoc_dom"/>
</dbReference>
<keyword evidence="2" id="KW-0547">Nucleotide-binding</keyword>
<evidence type="ECO:0000256" key="2">
    <source>
        <dbReference type="ARBA" id="ARBA00022741"/>
    </source>
</evidence>
<evidence type="ECO:0000313" key="6">
    <source>
        <dbReference type="EMBL" id="VAX39686.1"/>
    </source>
</evidence>
<dbReference type="EMBL" id="UOGL01000359">
    <property type="protein sequence ID" value="VAX39686.1"/>
    <property type="molecule type" value="Genomic_DNA"/>
</dbReference>
<dbReference type="Pfam" id="PF13660">
    <property type="entry name" value="DUF4147"/>
    <property type="match status" value="1"/>
</dbReference>
<gene>
    <name evidence="6" type="ORF">MNBD_PLANCTO02-640</name>
</gene>
<dbReference type="Gene3D" id="3.40.50.10180">
    <property type="entry name" value="Glycerate kinase, MOFRL-like N-terminal domain"/>
    <property type="match status" value="1"/>
</dbReference>